<comment type="caution">
    <text evidence="3">The sequence shown here is derived from an EMBL/GenBank/DDBJ whole genome shotgun (WGS) entry which is preliminary data.</text>
</comment>
<protein>
    <submittedName>
        <fullName evidence="3">Uncharacterized protein</fullName>
    </submittedName>
</protein>
<evidence type="ECO:0000313" key="2">
    <source>
        <dbReference type="EMBL" id="KAJ5460961.1"/>
    </source>
</evidence>
<keyword evidence="1" id="KW-0175">Coiled coil</keyword>
<dbReference type="AlphaFoldDB" id="A0AAD6CD73"/>
<reference evidence="3" key="2">
    <citation type="journal article" date="2023" name="IMA Fungus">
        <title>Comparative genomic study of the Penicillium genus elucidates a diverse pangenome and 15 lateral gene transfer events.</title>
        <authorList>
            <person name="Petersen C."/>
            <person name="Sorensen T."/>
            <person name="Nielsen M.R."/>
            <person name="Sondergaard T.E."/>
            <person name="Sorensen J.L."/>
            <person name="Fitzpatrick D.A."/>
            <person name="Frisvad J.C."/>
            <person name="Nielsen K.L."/>
        </authorList>
    </citation>
    <scope>NUCLEOTIDE SEQUENCE</scope>
    <source>
        <strain evidence="3">IBT 16125</strain>
    </source>
</reference>
<keyword evidence="4" id="KW-1185">Reference proteome</keyword>
<dbReference type="RefSeq" id="XP_056770003.1">
    <property type="nucleotide sequence ID" value="XM_056905896.1"/>
</dbReference>
<name>A0AAD6CD73_9EURO</name>
<dbReference type="GeneID" id="81596139"/>
<accession>A0AAD6CD73</accession>
<proteinExistence type="predicted"/>
<evidence type="ECO:0000256" key="1">
    <source>
        <dbReference type="SAM" id="Coils"/>
    </source>
</evidence>
<dbReference type="Proteomes" id="UP001213681">
    <property type="component" value="Unassembled WGS sequence"/>
</dbReference>
<dbReference type="EMBL" id="JAPVEA010000002">
    <property type="protein sequence ID" value="KAJ5460961.1"/>
    <property type="molecule type" value="Genomic_DNA"/>
</dbReference>
<reference evidence="3" key="1">
    <citation type="submission" date="2022-12" db="EMBL/GenBank/DDBJ databases">
        <authorList>
            <person name="Petersen C."/>
        </authorList>
    </citation>
    <scope>NUCLEOTIDE SEQUENCE</scope>
    <source>
        <strain evidence="3">IBT 16125</strain>
    </source>
</reference>
<evidence type="ECO:0000313" key="3">
    <source>
        <dbReference type="EMBL" id="KAJ5461009.1"/>
    </source>
</evidence>
<evidence type="ECO:0000313" key="4">
    <source>
        <dbReference type="Proteomes" id="UP001213681"/>
    </source>
</evidence>
<sequence length="194" mass="21880">MSPKAQVKIDIRQACDKLLDRAENEIHLLKQEVERLSTEKDQQAHDSSQLIHQLRVEKAQVADQLRQSVTNTESAITTCQKLESEASQLKQQLHDAQHNQRDYVAWSEIQPIFSRIRGLFLTGNTLREELQAFENRYMGKQLPGDGVIQDSWSNPNVSFGMLDPSVLSGFAVTNNFALNTPQVPPLPGQYPALS</sequence>
<feature type="coiled-coil region" evidence="1">
    <location>
        <begin position="12"/>
        <end position="46"/>
    </location>
</feature>
<gene>
    <name evidence="2" type="ORF">N7458_002513</name>
    <name evidence="3" type="ORF">N7458_002561</name>
</gene>
<organism evidence="3 4">
    <name type="scientific">Penicillium daleae</name>
    <dbReference type="NCBI Taxonomy" id="63821"/>
    <lineage>
        <taxon>Eukaryota</taxon>
        <taxon>Fungi</taxon>
        <taxon>Dikarya</taxon>
        <taxon>Ascomycota</taxon>
        <taxon>Pezizomycotina</taxon>
        <taxon>Eurotiomycetes</taxon>
        <taxon>Eurotiomycetidae</taxon>
        <taxon>Eurotiales</taxon>
        <taxon>Aspergillaceae</taxon>
        <taxon>Penicillium</taxon>
    </lineage>
</organism>
<dbReference type="EMBL" id="JAPVEA010000002">
    <property type="protein sequence ID" value="KAJ5461009.1"/>
    <property type="molecule type" value="Genomic_DNA"/>
</dbReference>
<feature type="coiled-coil region" evidence="1">
    <location>
        <begin position="72"/>
        <end position="99"/>
    </location>
</feature>